<dbReference type="Proteomes" id="UP000037822">
    <property type="component" value="Unassembled WGS sequence"/>
</dbReference>
<evidence type="ECO:0000256" key="1">
    <source>
        <dbReference type="SAM" id="MobiDB-lite"/>
    </source>
</evidence>
<gene>
    <name evidence="2" type="ORF">AE618_25015</name>
</gene>
<organism evidence="2 3">
    <name type="scientific">Bosea vaviloviae</name>
    <dbReference type="NCBI Taxonomy" id="1526658"/>
    <lineage>
        <taxon>Bacteria</taxon>
        <taxon>Pseudomonadati</taxon>
        <taxon>Pseudomonadota</taxon>
        <taxon>Alphaproteobacteria</taxon>
        <taxon>Hyphomicrobiales</taxon>
        <taxon>Boseaceae</taxon>
        <taxon>Bosea</taxon>
    </lineage>
</organism>
<dbReference type="AlphaFoldDB" id="A0A0N1N1J6"/>
<feature type="region of interest" description="Disordered" evidence="1">
    <location>
        <begin position="38"/>
        <end position="68"/>
    </location>
</feature>
<proteinExistence type="predicted"/>
<evidence type="ECO:0000313" key="2">
    <source>
        <dbReference type="EMBL" id="KPH75037.1"/>
    </source>
</evidence>
<sequence length="68" mass="7313">MPPFDNIRAAASRDAAALSHPIAERLRLSVTRPCAAARRATGAPSIPLRSWSGTRPPAHRVRRSCGRA</sequence>
<keyword evidence="3" id="KW-1185">Reference proteome</keyword>
<comment type="caution">
    <text evidence="2">The sequence shown here is derived from an EMBL/GenBank/DDBJ whole genome shotgun (WGS) entry which is preliminary data.</text>
</comment>
<protein>
    <submittedName>
        <fullName evidence="2">Uncharacterized protein</fullName>
    </submittedName>
</protein>
<feature type="compositionally biased region" description="Basic residues" evidence="1">
    <location>
        <begin position="57"/>
        <end position="68"/>
    </location>
</feature>
<reference evidence="2 3" key="1">
    <citation type="submission" date="2015-07" db="EMBL/GenBank/DDBJ databases">
        <title>Whole genome sequencing of Bosea vaviloviae isolated from cave pool.</title>
        <authorList>
            <person name="Tan N.E.H."/>
            <person name="Lee Y.P."/>
            <person name="Gan H.M."/>
            <person name="Barton H."/>
            <person name="Savka M.A."/>
        </authorList>
    </citation>
    <scope>NUCLEOTIDE SEQUENCE [LARGE SCALE GENOMIC DNA]</scope>
    <source>
        <strain evidence="2 3">SD260</strain>
    </source>
</reference>
<name>A0A0N1N1J6_9HYPH</name>
<accession>A0A0N1N1J6</accession>
<dbReference type="EMBL" id="LGSZ01000080">
    <property type="protein sequence ID" value="KPH75037.1"/>
    <property type="molecule type" value="Genomic_DNA"/>
</dbReference>
<evidence type="ECO:0000313" key="3">
    <source>
        <dbReference type="Proteomes" id="UP000037822"/>
    </source>
</evidence>